<evidence type="ECO:0000313" key="10">
    <source>
        <dbReference type="Proteomes" id="UP000092247"/>
    </source>
</evidence>
<dbReference type="RefSeq" id="WP_067420390.1">
    <property type="nucleotide sequence ID" value="NZ_LZEX01000001.1"/>
</dbReference>
<proteinExistence type="inferred from homology"/>
<dbReference type="AlphaFoldDB" id="A0A1B8HP27"/>
<name>A0A1B8HP27_9GAMM</name>
<evidence type="ECO:0000256" key="2">
    <source>
        <dbReference type="ARBA" id="ARBA00010145"/>
    </source>
</evidence>
<comment type="subcellular location">
    <subcellularLocation>
        <location evidence="1">Cell membrane</location>
        <topology evidence="1">Multi-pass membrane protein</topology>
    </subcellularLocation>
</comment>
<dbReference type="InterPro" id="IPR004776">
    <property type="entry name" value="Mem_transp_PIN-like"/>
</dbReference>
<feature type="transmembrane region" description="Helical" evidence="8">
    <location>
        <begin position="156"/>
        <end position="179"/>
    </location>
</feature>
<dbReference type="STRING" id="368603.AYY16_04220"/>
<comment type="similarity">
    <text evidence="2">Belongs to the auxin efflux carrier (TC 2.A.69) family.</text>
</comment>
<protein>
    <submittedName>
        <fullName evidence="9">Transporter</fullName>
    </submittedName>
</protein>
<feature type="transmembrane region" description="Helical" evidence="8">
    <location>
        <begin position="122"/>
        <end position="144"/>
    </location>
</feature>
<dbReference type="InterPro" id="IPR038770">
    <property type="entry name" value="Na+/solute_symporter_sf"/>
</dbReference>
<dbReference type="Pfam" id="PF03547">
    <property type="entry name" value="Mem_trans"/>
    <property type="match status" value="1"/>
</dbReference>
<feature type="transmembrane region" description="Helical" evidence="8">
    <location>
        <begin position="65"/>
        <end position="83"/>
    </location>
</feature>
<keyword evidence="5 8" id="KW-0812">Transmembrane</keyword>
<evidence type="ECO:0000256" key="6">
    <source>
        <dbReference type="ARBA" id="ARBA00022989"/>
    </source>
</evidence>
<keyword evidence="6 8" id="KW-1133">Transmembrane helix</keyword>
<keyword evidence="3" id="KW-0813">Transport</keyword>
<keyword evidence="4" id="KW-1003">Cell membrane</keyword>
<dbReference type="PANTHER" id="PTHR36838">
    <property type="entry name" value="AUXIN EFFLUX CARRIER FAMILY PROTEIN"/>
    <property type="match status" value="1"/>
</dbReference>
<comment type="caution">
    <text evidence="9">The sequence shown here is derived from an EMBL/GenBank/DDBJ whole genome shotgun (WGS) entry which is preliminary data.</text>
</comment>
<evidence type="ECO:0000256" key="5">
    <source>
        <dbReference type="ARBA" id="ARBA00022692"/>
    </source>
</evidence>
<gene>
    <name evidence="9" type="ORF">AYY17_00355</name>
</gene>
<evidence type="ECO:0000256" key="8">
    <source>
        <dbReference type="SAM" id="Phobius"/>
    </source>
</evidence>
<feature type="transmembrane region" description="Helical" evidence="8">
    <location>
        <begin position="249"/>
        <end position="267"/>
    </location>
</feature>
<organism evidence="9 10">
    <name type="scientific">Morganella psychrotolerans</name>
    <dbReference type="NCBI Taxonomy" id="368603"/>
    <lineage>
        <taxon>Bacteria</taxon>
        <taxon>Pseudomonadati</taxon>
        <taxon>Pseudomonadota</taxon>
        <taxon>Gammaproteobacteria</taxon>
        <taxon>Enterobacterales</taxon>
        <taxon>Morganellaceae</taxon>
        <taxon>Morganella</taxon>
    </lineage>
</organism>
<feature type="transmembrane region" description="Helical" evidence="8">
    <location>
        <begin position="38"/>
        <end position="58"/>
    </location>
</feature>
<evidence type="ECO:0000256" key="7">
    <source>
        <dbReference type="ARBA" id="ARBA00023136"/>
    </source>
</evidence>
<reference evidence="9 10" key="1">
    <citation type="submission" date="2016-06" db="EMBL/GenBank/DDBJ databases">
        <authorList>
            <person name="Kjaerup R.B."/>
            <person name="Dalgaard T.S."/>
            <person name="Juul-Madsen H.R."/>
        </authorList>
    </citation>
    <scope>NUCLEOTIDE SEQUENCE [LARGE SCALE GENOMIC DNA]</scope>
    <source>
        <strain evidence="9 10">GCSL-Mp3</strain>
    </source>
</reference>
<evidence type="ECO:0000256" key="4">
    <source>
        <dbReference type="ARBA" id="ARBA00022475"/>
    </source>
</evidence>
<dbReference type="GO" id="GO:0055085">
    <property type="term" value="P:transmembrane transport"/>
    <property type="evidence" value="ECO:0007669"/>
    <property type="project" value="InterPro"/>
</dbReference>
<evidence type="ECO:0000256" key="3">
    <source>
        <dbReference type="ARBA" id="ARBA00022448"/>
    </source>
</evidence>
<dbReference type="EMBL" id="LZEX01000001">
    <property type="protein sequence ID" value="OBU11246.1"/>
    <property type="molecule type" value="Genomic_DNA"/>
</dbReference>
<evidence type="ECO:0000256" key="1">
    <source>
        <dbReference type="ARBA" id="ARBA00004651"/>
    </source>
</evidence>
<dbReference type="Proteomes" id="UP000092247">
    <property type="component" value="Unassembled WGS sequence"/>
</dbReference>
<accession>A0A1B8HP27</accession>
<sequence>MFAILMTLWPLFALILLGCVLKRRPVFDAGFWNGAEKLNYYILFPALLISSLATAPLDNPQLPKLALSLVIMLGLATIGFVIAKRFRAMPVAEFGVLIQGAIRFNTYLGLSIVNDFYGPSGVAVAAVILAVLVPLCNIISVISLSEFQQLSLRRLLVPVLTNPLIISCIIGMLLNISGIGLPYNTHQFAKLLAGASLPLGLLCVGAALQVATIRYSALKIGFNSVIRLCLMPLLAIAVAAVTGLNDLEYHLFVIFFAIPTAPTAYILSRQLGGDSQLMAGIITFQTMVAVLTLPVIITMVNSLG</sequence>
<feature type="transmembrane region" description="Helical" evidence="8">
    <location>
        <begin position="279"/>
        <end position="300"/>
    </location>
</feature>
<dbReference type="GO" id="GO:0005886">
    <property type="term" value="C:plasma membrane"/>
    <property type="evidence" value="ECO:0007669"/>
    <property type="project" value="UniProtKB-SubCell"/>
</dbReference>
<dbReference type="PANTHER" id="PTHR36838:SF4">
    <property type="entry name" value="AUXIN EFFLUX CARRIER FAMILY PROTEIN"/>
    <property type="match status" value="1"/>
</dbReference>
<keyword evidence="7 8" id="KW-0472">Membrane</keyword>
<feature type="transmembrane region" description="Helical" evidence="8">
    <location>
        <begin position="191"/>
        <end position="213"/>
    </location>
</feature>
<evidence type="ECO:0000313" key="9">
    <source>
        <dbReference type="EMBL" id="OBU11246.1"/>
    </source>
</evidence>
<dbReference type="Gene3D" id="1.20.1530.20">
    <property type="match status" value="1"/>
</dbReference>
<feature type="transmembrane region" description="Helical" evidence="8">
    <location>
        <begin position="225"/>
        <end position="243"/>
    </location>
</feature>